<proteinExistence type="predicted"/>
<reference evidence="1" key="1">
    <citation type="submission" date="2021-01" db="EMBL/GenBank/DDBJ databases">
        <authorList>
            <person name="Corre E."/>
            <person name="Pelletier E."/>
            <person name="Niang G."/>
            <person name="Scheremetjew M."/>
            <person name="Finn R."/>
            <person name="Kale V."/>
            <person name="Holt S."/>
            <person name="Cochrane G."/>
            <person name="Meng A."/>
            <person name="Brown T."/>
            <person name="Cohen L."/>
        </authorList>
    </citation>
    <scope>NUCLEOTIDE SEQUENCE</scope>
    <source>
        <strain evidence="1">CCMP3346</strain>
    </source>
</reference>
<gene>
    <name evidence="1" type="ORF">VBRA1451_LOCUS21475</name>
</gene>
<sequence>MRRHGMDRVCVCVNGAFPRVVRLASVCGWHACEVTDRQMRVRLAATDRPRNMVYGGGMVYNCMRLGVIMESMGPTDHADVCVCSAVHVMCVTDAYTHTCCLPSCQALMLANR</sequence>
<dbReference type="EMBL" id="HBGB01036413">
    <property type="protein sequence ID" value="CAD9066402.1"/>
    <property type="molecule type" value="Transcribed_RNA"/>
</dbReference>
<organism evidence="1">
    <name type="scientific">Vitrella brassicaformis</name>
    <dbReference type="NCBI Taxonomy" id="1169539"/>
    <lineage>
        <taxon>Eukaryota</taxon>
        <taxon>Sar</taxon>
        <taxon>Alveolata</taxon>
        <taxon>Colpodellida</taxon>
        <taxon>Vitrellaceae</taxon>
        <taxon>Vitrella</taxon>
    </lineage>
</organism>
<name>A0A7S1K8C0_9ALVE</name>
<dbReference type="AlphaFoldDB" id="A0A7S1K8C0"/>
<evidence type="ECO:0000313" key="1">
    <source>
        <dbReference type="EMBL" id="CAD9066402.1"/>
    </source>
</evidence>
<accession>A0A7S1K8C0</accession>
<protein>
    <submittedName>
        <fullName evidence="1">Uncharacterized protein</fullName>
    </submittedName>
</protein>